<protein>
    <submittedName>
        <fullName evidence="1">Uncharacterized protein</fullName>
    </submittedName>
</protein>
<name>A0A6C0AJS7_9ZZZZ</name>
<sequence length="80" mass="9003">MPSAEDLRAVSASYDPLEDFITVATRQIEIAARTGLTYEYIDVPSNLTREKAKSALVGNFPNCQIDKVWFTNCFKVSWAK</sequence>
<reference evidence="1" key="1">
    <citation type="journal article" date="2020" name="Nature">
        <title>Giant virus diversity and host interactions through global metagenomics.</title>
        <authorList>
            <person name="Schulz F."/>
            <person name="Roux S."/>
            <person name="Paez-Espino D."/>
            <person name="Jungbluth S."/>
            <person name="Walsh D.A."/>
            <person name="Denef V.J."/>
            <person name="McMahon K.D."/>
            <person name="Konstantinidis K.T."/>
            <person name="Eloe-Fadrosh E.A."/>
            <person name="Kyrpides N.C."/>
            <person name="Woyke T."/>
        </authorList>
    </citation>
    <scope>NUCLEOTIDE SEQUENCE</scope>
    <source>
        <strain evidence="1">GVMAG-S-1035375-24</strain>
    </source>
</reference>
<evidence type="ECO:0000313" key="1">
    <source>
        <dbReference type="EMBL" id="QHS79982.1"/>
    </source>
</evidence>
<accession>A0A6C0AJS7</accession>
<organism evidence="1">
    <name type="scientific">viral metagenome</name>
    <dbReference type="NCBI Taxonomy" id="1070528"/>
    <lineage>
        <taxon>unclassified sequences</taxon>
        <taxon>metagenomes</taxon>
        <taxon>organismal metagenomes</taxon>
    </lineage>
</organism>
<dbReference type="EMBL" id="MN740665">
    <property type="protein sequence ID" value="QHS79982.1"/>
    <property type="molecule type" value="Genomic_DNA"/>
</dbReference>
<dbReference type="AlphaFoldDB" id="A0A6C0AJS7"/>
<proteinExistence type="predicted"/>